<keyword evidence="2" id="KW-1185">Reference proteome</keyword>
<sequence>MSTVTRAADTVLDRTLLGYSSIGHFLRRRWWPEDPAPDALTGKVAVVTGAKAGLGKATAIGLAKLGATVRIAVRGDGDAARAEIERAVPGARIVVDQCDVSLISSVRDYAKDLDGEVDVLVHNAGVMPAERTETAEGNEVMLATHVLGPHLLTASLRPKFADGARVIWVSSGGMYGQPLRTDDLQYLQGDYKPAAGYARTKRMQVVLAELWADELDGSGITVHSAHPGWADTPGVATSLPTFQKLTRPILRDPEQGADTFVWLAAAEEPARYNGTFWHDRVQRPTHYLCKTRETVAQRRELWQACGRLTGL</sequence>
<protein>
    <submittedName>
        <fullName evidence="1">Dehydrogenase</fullName>
    </submittedName>
</protein>
<accession>A0A229S8V8</accession>
<proteinExistence type="predicted"/>
<dbReference type="OrthoDB" id="3772961at2"/>
<evidence type="ECO:0000313" key="1">
    <source>
        <dbReference type="EMBL" id="OXM55014.1"/>
    </source>
</evidence>
<dbReference type="RefSeq" id="WP_020630197.1">
    <property type="nucleotide sequence ID" value="NZ_KB913032.1"/>
</dbReference>
<comment type="caution">
    <text evidence="1">The sequence shown here is derived from an EMBL/GenBank/DDBJ whole genome shotgun (WGS) entry which is preliminary data.</text>
</comment>
<dbReference type="InterPro" id="IPR036291">
    <property type="entry name" value="NAD(P)-bd_dom_sf"/>
</dbReference>
<dbReference type="EMBL" id="NMQU01000008">
    <property type="protein sequence ID" value="OXM55014.1"/>
    <property type="molecule type" value="Genomic_DNA"/>
</dbReference>
<dbReference type="SUPFAM" id="SSF51735">
    <property type="entry name" value="NAD(P)-binding Rossmann-fold domains"/>
    <property type="match status" value="1"/>
</dbReference>
<evidence type="ECO:0000313" key="2">
    <source>
        <dbReference type="Proteomes" id="UP000215563"/>
    </source>
</evidence>
<dbReference type="PANTHER" id="PTHR44656:SF7">
    <property type="entry name" value="DEHYDROGENASE_REDUCTASE SDR FAMILY MEMBER 12"/>
    <property type="match status" value="1"/>
</dbReference>
<dbReference type="AlphaFoldDB" id="A0A229S8V8"/>
<dbReference type="PRINTS" id="PR00081">
    <property type="entry name" value="GDHRDH"/>
</dbReference>
<dbReference type="InterPro" id="IPR002347">
    <property type="entry name" value="SDR_fam"/>
</dbReference>
<gene>
    <name evidence="1" type="ORF">CFP75_02445</name>
</gene>
<name>A0A229S8V8_AMYAL</name>
<organism evidence="1 2">
    <name type="scientific">Amycolatopsis alba DSM 44262</name>
    <dbReference type="NCBI Taxonomy" id="1125972"/>
    <lineage>
        <taxon>Bacteria</taxon>
        <taxon>Bacillati</taxon>
        <taxon>Actinomycetota</taxon>
        <taxon>Actinomycetes</taxon>
        <taxon>Pseudonocardiales</taxon>
        <taxon>Pseudonocardiaceae</taxon>
        <taxon>Amycolatopsis</taxon>
    </lineage>
</organism>
<dbReference type="Gene3D" id="3.40.50.720">
    <property type="entry name" value="NAD(P)-binding Rossmann-like Domain"/>
    <property type="match status" value="1"/>
</dbReference>
<dbReference type="Proteomes" id="UP000215563">
    <property type="component" value="Unassembled WGS sequence"/>
</dbReference>
<reference evidence="1 2" key="1">
    <citation type="submission" date="2017-07" db="EMBL/GenBank/DDBJ databases">
        <title>Amycolatopsis alba DSM 44262 Genome sequencing and assembly.</title>
        <authorList>
            <person name="Kaur N."/>
            <person name="Mayilraj S."/>
        </authorList>
    </citation>
    <scope>NUCLEOTIDE SEQUENCE [LARGE SCALE GENOMIC DNA]</scope>
    <source>
        <strain evidence="1 2">DSM 44262</strain>
    </source>
</reference>
<dbReference type="Pfam" id="PF00106">
    <property type="entry name" value="adh_short"/>
    <property type="match status" value="1"/>
</dbReference>
<dbReference type="InterPro" id="IPR052992">
    <property type="entry name" value="SDR_member_12"/>
</dbReference>
<dbReference type="PANTHER" id="PTHR44656">
    <property type="entry name" value="DEHYDROGENASE/REDUCTASE SDR FAMILY MEMBER 12"/>
    <property type="match status" value="1"/>
</dbReference>